<evidence type="ECO:0000313" key="2">
    <source>
        <dbReference type="EMBL" id="KAF1926125.1"/>
    </source>
</evidence>
<name>A0A6A5RD02_9PLEO</name>
<sequence length="306" mass="35043">MHRCPLSLTTPPANTVRGRFSILGGILTLIILVYIFTPRSILQNHVTGNYPYVRPPTPQVYTPMPAPPSATPAPEKLIVKVQLEGEDLNWLLKLLPQWRNQVITIDKSFVYLHASGQRADKGRIADAYLGWLITNYNNLAETIVFVPTNPSKDTQDISKWRLPHKELVQAIQDLQVPHIHKSGYAPLHCPAKHECEDTILPFRSPPDDYRTLEVKMAKTWQQMFNNTDIPKELASPRGSAFVVTRELVQKRSVEEYTRYWGWLNKTKMDDESAGAVVERLWHVIFGREGVWCPEEEECQCEVFGRC</sequence>
<dbReference type="GeneID" id="54346000"/>
<gene>
    <name evidence="2" type="ORF">M421DRAFT_225282</name>
</gene>
<keyword evidence="3" id="KW-1185">Reference proteome</keyword>
<dbReference type="PANTHER" id="PTHR37490">
    <property type="entry name" value="EXPRESSED PROTEIN"/>
    <property type="match status" value="1"/>
</dbReference>
<dbReference type="EMBL" id="ML978979">
    <property type="protein sequence ID" value="KAF1926125.1"/>
    <property type="molecule type" value="Genomic_DNA"/>
</dbReference>
<keyword evidence="1" id="KW-1133">Transmembrane helix</keyword>
<evidence type="ECO:0008006" key="4">
    <source>
        <dbReference type="Google" id="ProtNLM"/>
    </source>
</evidence>
<dbReference type="OrthoDB" id="426718at2759"/>
<dbReference type="PANTHER" id="PTHR37490:SF2">
    <property type="match status" value="1"/>
</dbReference>
<feature type="transmembrane region" description="Helical" evidence="1">
    <location>
        <begin position="20"/>
        <end position="37"/>
    </location>
</feature>
<dbReference type="InterPro" id="IPR021838">
    <property type="entry name" value="DUF3431"/>
</dbReference>
<keyword evidence="1" id="KW-0472">Membrane</keyword>
<dbReference type="Pfam" id="PF11913">
    <property type="entry name" value="DUF3431"/>
    <property type="match status" value="1"/>
</dbReference>
<dbReference type="AlphaFoldDB" id="A0A6A5RD02"/>
<accession>A0A6A5RD02</accession>
<dbReference type="Proteomes" id="UP000800082">
    <property type="component" value="Unassembled WGS sequence"/>
</dbReference>
<evidence type="ECO:0000256" key="1">
    <source>
        <dbReference type="SAM" id="Phobius"/>
    </source>
</evidence>
<protein>
    <recommendedName>
        <fullName evidence="4">Glycosyltransferase family 34 protein</fullName>
    </recommendedName>
</protein>
<proteinExistence type="predicted"/>
<reference evidence="2" key="1">
    <citation type="journal article" date="2020" name="Stud. Mycol.">
        <title>101 Dothideomycetes genomes: a test case for predicting lifestyles and emergence of pathogens.</title>
        <authorList>
            <person name="Haridas S."/>
            <person name="Albert R."/>
            <person name="Binder M."/>
            <person name="Bloem J."/>
            <person name="Labutti K."/>
            <person name="Salamov A."/>
            <person name="Andreopoulos B."/>
            <person name="Baker S."/>
            <person name="Barry K."/>
            <person name="Bills G."/>
            <person name="Bluhm B."/>
            <person name="Cannon C."/>
            <person name="Castanera R."/>
            <person name="Culley D."/>
            <person name="Daum C."/>
            <person name="Ezra D."/>
            <person name="Gonzalez J."/>
            <person name="Henrissat B."/>
            <person name="Kuo A."/>
            <person name="Liang C."/>
            <person name="Lipzen A."/>
            <person name="Lutzoni F."/>
            <person name="Magnuson J."/>
            <person name="Mondo S."/>
            <person name="Nolan M."/>
            <person name="Ohm R."/>
            <person name="Pangilinan J."/>
            <person name="Park H.-J."/>
            <person name="Ramirez L."/>
            <person name="Alfaro M."/>
            <person name="Sun H."/>
            <person name="Tritt A."/>
            <person name="Yoshinaga Y."/>
            <person name="Zwiers L.-H."/>
            <person name="Turgeon B."/>
            <person name="Goodwin S."/>
            <person name="Spatafora J."/>
            <person name="Crous P."/>
            <person name="Grigoriev I."/>
        </authorList>
    </citation>
    <scope>NUCLEOTIDE SEQUENCE</scope>
    <source>
        <strain evidence="2">CBS 183.55</strain>
    </source>
</reference>
<keyword evidence="1" id="KW-0812">Transmembrane</keyword>
<organism evidence="2 3">
    <name type="scientific">Didymella exigua CBS 183.55</name>
    <dbReference type="NCBI Taxonomy" id="1150837"/>
    <lineage>
        <taxon>Eukaryota</taxon>
        <taxon>Fungi</taxon>
        <taxon>Dikarya</taxon>
        <taxon>Ascomycota</taxon>
        <taxon>Pezizomycotina</taxon>
        <taxon>Dothideomycetes</taxon>
        <taxon>Pleosporomycetidae</taxon>
        <taxon>Pleosporales</taxon>
        <taxon>Pleosporineae</taxon>
        <taxon>Didymellaceae</taxon>
        <taxon>Didymella</taxon>
    </lineage>
</organism>
<dbReference type="RefSeq" id="XP_033446377.1">
    <property type="nucleotide sequence ID" value="XM_033588353.1"/>
</dbReference>
<evidence type="ECO:0000313" key="3">
    <source>
        <dbReference type="Proteomes" id="UP000800082"/>
    </source>
</evidence>